<evidence type="ECO:0000256" key="1">
    <source>
        <dbReference type="SAM" id="Coils"/>
    </source>
</evidence>
<protein>
    <recommendedName>
        <fullName evidence="4">Class I SAM-dependent methyltransferase</fullName>
    </recommendedName>
</protein>
<evidence type="ECO:0008006" key="4">
    <source>
        <dbReference type="Google" id="ProtNLM"/>
    </source>
</evidence>
<organism evidence="2 3">
    <name type="scientific">Laceyella putida</name>
    <dbReference type="NCBI Taxonomy" id="110101"/>
    <lineage>
        <taxon>Bacteria</taxon>
        <taxon>Bacillati</taxon>
        <taxon>Bacillota</taxon>
        <taxon>Bacilli</taxon>
        <taxon>Bacillales</taxon>
        <taxon>Thermoactinomycetaceae</taxon>
        <taxon>Laceyella</taxon>
    </lineage>
</organism>
<keyword evidence="1" id="KW-0175">Coiled coil</keyword>
<comment type="caution">
    <text evidence="2">The sequence shown here is derived from an EMBL/GenBank/DDBJ whole genome shotgun (WGS) entry which is preliminary data.</text>
</comment>
<reference evidence="3" key="1">
    <citation type="journal article" date="2019" name="Int. J. Syst. Evol. Microbiol.">
        <title>The Global Catalogue of Microorganisms (GCM) 10K type strain sequencing project: providing services to taxonomists for standard genome sequencing and annotation.</title>
        <authorList>
            <consortium name="The Broad Institute Genomics Platform"/>
            <consortium name="The Broad Institute Genome Sequencing Center for Infectious Disease"/>
            <person name="Wu L."/>
            <person name="Ma J."/>
        </authorList>
    </citation>
    <scope>NUCLEOTIDE SEQUENCE [LARGE SCALE GENOMIC DNA]</scope>
    <source>
        <strain evidence="3">CGMCC 1.12942</strain>
    </source>
</reference>
<dbReference type="RefSeq" id="WP_379863079.1">
    <property type="nucleotide sequence ID" value="NZ_JBHTBW010000006.1"/>
</dbReference>
<proteinExistence type="predicted"/>
<keyword evidence="3" id="KW-1185">Reference proteome</keyword>
<gene>
    <name evidence="2" type="ORF">ACFQNG_01720</name>
</gene>
<evidence type="ECO:0000313" key="3">
    <source>
        <dbReference type="Proteomes" id="UP001596500"/>
    </source>
</evidence>
<name>A0ABW2RG47_9BACL</name>
<sequence length="320" mass="37218">MLLSIWNQHGLFTLIPDKGLLLAPSPELIQSLIEERERMRSELKALCADEERLEDHAADLARSSADSFITTNQYINFRQRDIRQLERLMRSLLTQLAQLYEQGEITPHDLEQLFNQHALRVSRLLLETNGVQVFQLVDHQLMLRRVPCAEYEASFQLDLLRIKVDDLREPVLDLGCGAQAMLVRALREQGIEAYGLERLEQIDRPFIYAANWLDFHFVPDKWGTIISNMAFSNHFWHHHIRKDGDYAAYAQKYMEILRSLQVGGCFIYAPGLPFIEGILEESGDSYTVIRRELDPPLFEPEEGEGLHGSRWYVARVRRNR</sequence>
<dbReference type="InterPro" id="IPR029063">
    <property type="entry name" value="SAM-dependent_MTases_sf"/>
</dbReference>
<accession>A0ABW2RG47</accession>
<dbReference type="Proteomes" id="UP001596500">
    <property type="component" value="Unassembled WGS sequence"/>
</dbReference>
<feature type="coiled-coil region" evidence="1">
    <location>
        <begin position="29"/>
        <end position="56"/>
    </location>
</feature>
<dbReference type="SUPFAM" id="SSF53335">
    <property type="entry name" value="S-adenosyl-L-methionine-dependent methyltransferases"/>
    <property type="match status" value="1"/>
</dbReference>
<dbReference type="EMBL" id="JBHTBW010000006">
    <property type="protein sequence ID" value="MFC7439885.1"/>
    <property type="molecule type" value="Genomic_DNA"/>
</dbReference>
<evidence type="ECO:0000313" key="2">
    <source>
        <dbReference type="EMBL" id="MFC7439885.1"/>
    </source>
</evidence>